<proteinExistence type="predicted"/>
<dbReference type="Proteomes" id="UP001184150">
    <property type="component" value="Unassembled WGS sequence"/>
</dbReference>
<dbReference type="EMBL" id="JAVDRD010000018">
    <property type="protein sequence ID" value="MDR6513281.1"/>
    <property type="molecule type" value="Genomic_DNA"/>
</dbReference>
<dbReference type="Gene3D" id="6.10.140.1340">
    <property type="match status" value="1"/>
</dbReference>
<evidence type="ECO:0000313" key="3">
    <source>
        <dbReference type="Proteomes" id="UP001184150"/>
    </source>
</evidence>
<evidence type="ECO:0000259" key="1">
    <source>
        <dbReference type="Pfam" id="PF11127"/>
    </source>
</evidence>
<organism evidence="2 3">
    <name type="scientific">Novosphingobium capsulatum</name>
    <dbReference type="NCBI Taxonomy" id="13688"/>
    <lineage>
        <taxon>Bacteria</taxon>
        <taxon>Pseudomonadati</taxon>
        <taxon>Pseudomonadota</taxon>
        <taxon>Alphaproteobacteria</taxon>
        <taxon>Sphingomonadales</taxon>
        <taxon>Sphingomonadaceae</taxon>
        <taxon>Novosphingobium</taxon>
    </lineage>
</organism>
<reference evidence="2 3" key="1">
    <citation type="submission" date="2023-07" db="EMBL/GenBank/DDBJ databases">
        <title>Sorghum-associated microbial communities from plants grown in Nebraska, USA.</title>
        <authorList>
            <person name="Schachtman D."/>
        </authorList>
    </citation>
    <scope>NUCLEOTIDE SEQUENCE [LARGE SCALE GENOMIC DNA]</scope>
    <source>
        <strain evidence="2 3">DS1027</strain>
    </source>
</reference>
<feature type="domain" description="Inner membrane protein YgaP-like transmembrane" evidence="1">
    <location>
        <begin position="2"/>
        <end position="56"/>
    </location>
</feature>
<dbReference type="InterPro" id="IPR021309">
    <property type="entry name" value="YgaP-like_TM"/>
</dbReference>
<dbReference type="Pfam" id="PF11127">
    <property type="entry name" value="YgaP-like_TM"/>
    <property type="match status" value="1"/>
</dbReference>
<gene>
    <name evidence="2" type="ORF">J2792_004174</name>
</gene>
<sequence length="67" mass="6942">MSLDSAVMRFAGAVVLGSALAAQFVNPAWIYLTMFAGANMIQASVTGFCPAAILFRALGVKPGCAFK</sequence>
<evidence type="ECO:0000313" key="2">
    <source>
        <dbReference type="EMBL" id="MDR6513281.1"/>
    </source>
</evidence>
<name>A0ABU1MSG6_9SPHN</name>
<keyword evidence="3" id="KW-1185">Reference proteome</keyword>
<accession>A0ABU1MSG6</accession>
<protein>
    <recommendedName>
        <fullName evidence="1">Inner membrane protein YgaP-like transmembrane domain-containing protein</fullName>
    </recommendedName>
</protein>
<comment type="caution">
    <text evidence="2">The sequence shown here is derived from an EMBL/GenBank/DDBJ whole genome shotgun (WGS) entry which is preliminary data.</text>
</comment>
<dbReference type="RefSeq" id="WP_309806566.1">
    <property type="nucleotide sequence ID" value="NZ_JAVDRD010000018.1"/>
</dbReference>